<name>A0A5B7GPF1_PORTR</name>
<evidence type="ECO:0000256" key="1">
    <source>
        <dbReference type="SAM" id="MobiDB-lite"/>
    </source>
</evidence>
<dbReference type="AlphaFoldDB" id="A0A5B7GPF1"/>
<evidence type="ECO:0000313" key="3">
    <source>
        <dbReference type="Proteomes" id="UP000324222"/>
    </source>
</evidence>
<dbReference type="EMBL" id="VSRR010016566">
    <property type="protein sequence ID" value="MPC59443.1"/>
    <property type="molecule type" value="Genomic_DNA"/>
</dbReference>
<protein>
    <submittedName>
        <fullName evidence="2">Uncharacterized protein</fullName>
    </submittedName>
</protein>
<evidence type="ECO:0000313" key="2">
    <source>
        <dbReference type="EMBL" id="MPC59443.1"/>
    </source>
</evidence>
<feature type="compositionally biased region" description="Gly residues" evidence="1">
    <location>
        <begin position="140"/>
        <end position="151"/>
    </location>
</feature>
<reference evidence="2 3" key="1">
    <citation type="submission" date="2019-05" db="EMBL/GenBank/DDBJ databases">
        <title>Another draft genome of Portunus trituberculatus and its Hox gene families provides insights of decapod evolution.</title>
        <authorList>
            <person name="Jeong J.-H."/>
            <person name="Song I."/>
            <person name="Kim S."/>
            <person name="Choi T."/>
            <person name="Kim D."/>
            <person name="Ryu S."/>
            <person name="Kim W."/>
        </authorList>
    </citation>
    <scope>NUCLEOTIDE SEQUENCE [LARGE SCALE GENOMIC DNA]</scope>
    <source>
        <tissue evidence="2">Muscle</tissue>
    </source>
</reference>
<accession>A0A5B7GPF1</accession>
<dbReference type="Proteomes" id="UP000324222">
    <property type="component" value="Unassembled WGS sequence"/>
</dbReference>
<feature type="compositionally biased region" description="Basic and acidic residues" evidence="1">
    <location>
        <begin position="119"/>
        <end position="139"/>
    </location>
</feature>
<gene>
    <name evidence="2" type="ORF">E2C01_053462</name>
</gene>
<keyword evidence="3" id="KW-1185">Reference proteome</keyword>
<proteinExistence type="predicted"/>
<feature type="region of interest" description="Disordered" evidence="1">
    <location>
        <begin position="118"/>
        <end position="151"/>
    </location>
</feature>
<sequence>MYVTTHEPNLTTHKPTYTPTITRANRSLPTTAHGFIGSVRHGTFPSRTAPSFPGAGVDVTPGSSAVWPAGLRRAPFKLHGLQLEFLSVPFYYTRVRRTSLVCSVINGVEAMVGVMGESGNERRSEAGEWREAGDRRREVGGGVGQEAGGRR</sequence>
<comment type="caution">
    <text evidence="2">The sequence shown here is derived from an EMBL/GenBank/DDBJ whole genome shotgun (WGS) entry which is preliminary data.</text>
</comment>
<organism evidence="2 3">
    <name type="scientific">Portunus trituberculatus</name>
    <name type="common">Swimming crab</name>
    <name type="synonym">Neptunus trituberculatus</name>
    <dbReference type="NCBI Taxonomy" id="210409"/>
    <lineage>
        <taxon>Eukaryota</taxon>
        <taxon>Metazoa</taxon>
        <taxon>Ecdysozoa</taxon>
        <taxon>Arthropoda</taxon>
        <taxon>Crustacea</taxon>
        <taxon>Multicrustacea</taxon>
        <taxon>Malacostraca</taxon>
        <taxon>Eumalacostraca</taxon>
        <taxon>Eucarida</taxon>
        <taxon>Decapoda</taxon>
        <taxon>Pleocyemata</taxon>
        <taxon>Brachyura</taxon>
        <taxon>Eubrachyura</taxon>
        <taxon>Portunoidea</taxon>
        <taxon>Portunidae</taxon>
        <taxon>Portuninae</taxon>
        <taxon>Portunus</taxon>
    </lineage>
</organism>